<dbReference type="AlphaFoldDB" id="A0A544TE35"/>
<dbReference type="RefSeq" id="WP_142537452.1">
    <property type="nucleotide sequence ID" value="NZ_BMIE01000001.1"/>
</dbReference>
<comment type="subcellular location">
    <subcellularLocation>
        <location evidence="1">Cytoplasm</location>
        <location evidence="1">Cytosol</location>
    </subcellularLocation>
</comment>
<evidence type="ECO:0000313" key="9">
    <source>
        <dbReference type="Proteomes" id="UP000317316"/>
    </source>
</evidence>
<dbReference type="InterPro" id="IPR008622">
    <property type="entry name" value="FliT"/>
</dbReference>
<keyword evidence="2" id="KW-0963">Cytoplasm</keyword>
<evidence type="ECO:0000313" key="8">
    <source>
        <dbReference type="EMBL" id="TQR15728.1"/>
    </source>
</evidence>
<comment type="function">
    <text evidence="5">May act as an export chaperone for the filament capping protein FliD.</text>
</comment>
<evidence type="ECO:0000256" key="3">
    <source>
        <dbReference type="ARBA" id="ARBA00022795"/>
    </source>
</evidence>
<name>A0A544TE35_9BACI</name>
<evidence type="ECO:0000256" key="4">
    <source>
        <dbReference type="ARBA" id="ARBA00023186"/>
    </source>
</evidence>
<keyword evidence="3" id="KW-1005">Bacterial flagellum biogenesis</keyword>
<accession>A0A544TE35</accession>
<evidence type="ECO:0000256" key="1">
    <source>
        <dbReference type="ARBA" id="ARBA00004514"/>
    </source>
</evidence>
<dbReference type="Proteomes" id="UP000317316">
    <property type="component" value="Unassembled WGS sequence"/>
</dbReference>
<organism evidence="8 9">
    <name type="scientific">Psychrobacillus lasiicapitis</name>
    <dbReference type="NCBI Taxonomy" id="1636719"/>
    <lineage>
        <taxon>Bacteria</taxon>
        <taxon>Bacillati</taxon>
        <taxon>Bacillota</taxon>
        <taxon>Bacilli</taxon>
        <taxon>Bacillales</taxon>
        <taxon>Bacillaceae</taxon>
        <taxon>Psychrobacillus</taxon>
    </lineage>
</organism>
<gene>
    <name evidence="8" type="ORF">FG382_03195</name>
</gene>
<keyword evidence="4" id="KW-0143">Chaperone</keyword>
<proteinExistence type="inferred from homology"/>
<dbReference type="EMBL" id="VDGH01000002">
    <property type="protein sequence ID" value="TQR15728.1"/>
    <property type="molecule type" value="Genomic_DNA"/>
</dbReference>
<evidence type="ECO:0000256" key="6">
    <source>
        <dbReference type="ARBA" id="ARBA00093785"/>
    </source>
</evidence>
<comment type="caution">
    <text evidence="8">The sequence shown here is derived from an EMBL/GenBank/DDBJ whole genome shotgun (WGS) entry which is preliminary data.</text>
</comment>
<evidence type="ECO:0000256" key="5">
    <source>
        <dbReference type="ARBA" id="ARBA00093765"/>
    </source>
</evidence>
<sequence>MIRESLKEWKKVTELLTRILDVREEDKRDAVIEQVDKLLTKREELQPAIQAPFTDEEQMFGEELLPLEKKLQAKLKVYLKDIRLDISEQQKKKVSVNAYMDPYNQVYRDGTFYDKKK</sequence>
<protein>
    <recommendedName>
        <fullName evidence="7">Flagellar protein FliT</fullName>
    </recommendedName>
</protein>
<keyword evidence="9" id="KW-1185">Reference proteome</keyword>
<dbReference type="Pfam" id="PF05400">
    <property type="entry name" value="FliT"/>
    <property type="match status" value="1"/>
</dbReference>
<reference evidence="8 9" key="1">
    <citation type="submission" date="2019-05" db="EMBL/GenBank/DDBJ databases">
        <title>Psychrobacillus vulpis sp. nov., a new species isolated from feces of a red fox that inhabits in The Tablas de Daimiel Natural Park, Albacete, Spain.</title>
        <authorList>
            <person name="Rodriguez M."/>
            <person name="Reina J.C."/>
            <person name="Bejar V."/>
            <person name="Llamas I."/>
        </authorList>
    </citation>
    <scope>NUCLEOTIDE SEQUENCE [LARGE SCALE GENOMIC DNA]</scope>
    <source>
        <strain evidence="8 9">NEAU-3TGS17</strain>
    </source>
</reference>
<comment type="similarity">
    <text evidence="6">Belongs to the bacillales FliT family.</text>
</comment>
<evidence type="ECO:0000256" key="2">
    <source>
        <dbReference type="ARBA" id="ARBA00022490"/>
    </source>
</evidence>
<evidence type="ECO:0000256" key="7">
    <source>
        <dbReference type="ARBA" id="ARBA00093797"/>
    </source>
</evidence>
<dbReference type="OrthoDB" id="2353131at2"/>